<name>A0A261G8B0_9BIFI</name>
<evidence type="ECO:0000256" key="2">
    <source>
        <dbReference type="ARBA" id="ARBA00010945"/>
    </source>
</evidence>
<evidence type="ECO:0000256" key="3">
    <source>
        <dbReference type="ARBA" id="ARBA00022457"/>
    </source>
</evidence>
<evidence type="ECO:0000256" key="8">
    <source>
        <dbReference type="ARBA" id="ARBA00022723"/>
    </source>
</evidence>
<dbReference type="InterPro" id="IPR043502">
    <property type="entry name" value="DNA/RNA_pol_sf"/>
</dbReference>
<dbReference type="EMBL" id="MWXA01000004">
    <property type="protein sequence ID" value="OZG67644.1"/>
    <property type="molecule type" value="Genomic_DNA"/>
</dbReference>
<organism evidence="18 19">
    <name type="scientific">Bifidobacterium aquikefiri</name>
    <dbReference type="NCBI Taxonomy" id="1653207"/>
    <lineage>
        <taxon>Bacteria</taxon>
        <taxon>Bacillati</taxon>
        <taxon>Actinomycetota</taxon>
        <taxon>Actinomycetes</taxon>
        <taxon>Bifidobacteriales</taxon>
        <taxon>Bifidobacteriaceae</taxon>
        <taxon>Bifidobacterium</taxon>
    </lineage>
</organism>
<evidence type="ECO:0000256" key="10">
    <source>
        <dbReference type="ARBA" id="ARBA00022842"/>
    </source>
</evidence>
<dbReference type="InterPro" id="IPR022880">
    <property type="entry name" value="DNApol_IV"/>
</dbReference>
<dbReference type="GO" id="GO:0009432">
    <property type="term" value="P:SOS response"/>
    <property type="evidence" value="ECO:0007669"/>
    <property type="project" value="TreeGrafter"/>
</dbReference>
<keyword evidence="6 16" id="KW-0548">Nucleotidyltransferase</keyword>
<keyword evidence="12 16" id="KW-0238">DNA-binding</keyword>
<dbReference type="FunFam" id="3.40.1170.60:FF:000001">
    <property type="entry name" value="DNA polymerase IV"/>
    <property type="match status" value="1"/>
</dbReference>
<feature type="active site" evidence="16">
    <location>
        <position position="122"/>
    </location>
</feature>
<protein>
    <recommendedName>
        <fullName evidence="16">DNA polymerase IV</fullName>
        <shortName evidence="16">Pol IV</shortName>
        <ecNumber evidence="16">2.7.7.7</ecNumber>
    </recommendedName>
</protein>
<feature type="domain" description="UmuC" evidence="17">
    <location>
        <begin position="23"/>
        <end position="203"/>
    </location>
</feature>
<evidence type="ECO:0000256" key="6">
    <source>
        <dbReference type="ARBA" id="ARBA00022695"/>
    </source>
</evidence>
<dbReference type="Proteomes" id="UP000216451">
    <property type="component" value="Unassembled WGS sequence"/>
</dbReference>
<comment type="function">
    <text evidence="14 16">Poorly processive, error-prone DNA polymerase involved in untargeted mutagenesis. Copies undamaged DNA at stalled replication forks, which arise in vivo from mismatched or misaligned primer ends. These misaligned primers can be extended by PolIV. Exhibits no 3'-5' exonuclease (proofreading) activity. May be involved in translesional synthesis, in conjunction with the beta clamp from PolIII.</text>
</comment>
<dbReference type="GO" id="GO:0003887">
    <property type="term" value="F:DNA-directed DNA polymerase activity"/>
    <property type="evidence" value="ECO:0007669"/>
    <property type="project" value="UniProtKB-UniRule"/>
</dbReference>
<dbReference type="HAMAP" id="MF_01113">
    <property type="entry name" value="DNApol_IV"/>
    <property type="match status" value="1"/>
</dbReference>
<evidence type="ECO:0000256" key="4">
    <source>
        <dbReference type="ARBA" id="ARBA00022490"/>
    </source>
</evidence>
<evidence type="ECO:0000256" key="16">
    <source>
        <dbReference type="HAMAP-Rule" id="MF_01113"/>
    </source>
</evidence>
<feature type="binding site" evidence="16">
    <location>
        <position position="27"/>
    </location>
    <ligand>
        <name>Mg(2+)</name>
        <dbReference type="ChEBI" id="CHEBI:18420"/>
    </ligand>
</feature>
<dbReference type="AlphaFoldDB" id="A0A261G8B0"/>
<evidence type="ECO:0000256" key="5">
    <source>
        <dbReference type="ARBA" id="ARBA00022679"/>
    </source>
</evidence>
<keyword evidence="5 16" id="KW-0808">Transferase</keyword>
<feature type="binding site" evidence="16">
    <location>
        <position position="121"/>
    </location>
    <ligand>
        <name>Mg(2+)</name>
        <dbReference type="ChEBI" id="CHEBI:18420"/>
    </ligand>
</feature>
<keyword evidence="4 16" id="KW-0963">Cytoplasm</keyword>
<evidence type="ECO:0000256" key="1">
    <source>
        <dbReference type="ARBA" id="ARBA00004496"/>
    </source>
</evidence>
<dbReference type="InterPro" id="IPR036775">
    <property type="entry name" value="DNA_pol_Y-fam_lit_finger_sf"/>
</dbReference>
<comment type="similarity">
    <text evidence="2 16">Belongs to the DNA polymerase type-Y family.</text>
</comment>
<dbReference type="EC" id="2.7.7.7" evidence="16"/>
<evidence type="ECO:0000256" key="12">
    <source>
        <dbReference type="ARBA" id="ARBA00023125"/>
    </source>
</evidence>
<sequence length="427" mass="47512">MSTSPRLAAAKRDWGHDESGCTMLHIDMDAFYASCEVARHPELRGKPVIIGTGARSVVSAASYEARPYGVNSAMPVSRARRLCPQGIFLPVDMQYYRHMSHRIFDEVFSQITDRIERVSVDEGYMDVGPALRRWKSPSAIARWIRTQVHSRFSLTCSVGIASNKLVAKMASTNAKPNGMLLIPVARQAEFVQMMPLRAVPGIGPSLEKRLNSWGINGVETLSQHSEAELLEMVASPGLAHTLYQAARGQDERQIVLHAPEKSIGSERTFSKDTNSALPVIALLRRCSDEVASSLRSRHLLARTITVKLRFDDLSYRTKAQTIERPCDTAQVMYPIARSLFQTMMGMDDQKEEQSSRVLQSRPLPRSVRLAGVSASGLTQARSTAIQATIEDILNEPDQVQCEKHGETERAVDSIRQRYGRQSIHIGL</sequence>
<keyword evidence="3 16" id="KW-0515">Mutator protein</keyword>
<keyword evidence="13 16" id="KW-0234">DNA repair</keyword>
<gene>
    <name evidence="16" type="primary">dinB</name>
    <name evidence="18" type="ORF">BAQU_0736</name>
</gene>
<dbReference type="Pfam" id="PF00817">
    <property type="entry name" value="IMS"/>
    <property type="match status" value="1"/>
</dbReference>
<dbReference type="GO" id="GO:0042276">
    <property type="term" value="P:error-prone translesion synthesis"/>
    <property type="evidence" value="ECO:0007669"/>
    <property type="project" value="TreeGrafter"/>
</dbReference>
<feature type="site" description="Substrate discrimination" evidence="16">
    <location>
        <position position="32"/>
    </location>
</feature>
<dbReference type="SUPFAM" id="SSF56672">
    <property type="entry name" value="DNA/RNA polymerases"/>
    <property type="match status" value="1"/>
</dbReference>
<dbReference type="Gene3D" id="1.10.150.20">
    <property type="entry name" value="5' to 3' exonuclease, C-terminal subdomain"/>
    <property type="match status" value="1"/>
</dbReference>
<dbReference type="Pfam" id="PF11798">
    <property type="entry name" value="IMS_HHH"/>
    <property type="match status" value="1"/>
</dbReference>
<comment type="catalytic activity">
    <reaction evidence="15 16">
        <text>DNA(n) + a 2'-deoxyribonucleoside 5'-triphosphate = DNA(n+1) + diphosphate</text>
        <dbReference type="Rhea" id="RHEA:22508"/>
        <dbReference type="Rhea" id="RHEA-COMP:17339"/>
        <dbReference type="Rhea" id="RHEA-COMP:17340"/>
        <dbReference type="ChEBI" id="CHEBI:33019"/>
        <dbReference type="ChEBI" id="CHEBI:61560"/>
        <dbReference type="ChEBI" id="CHEBI:173112"/>
        <dbReference type="EC" id="2.7.7.7"/>
    </reaction>
</comment>
<evidence type="ECO:0000259" key="17">
    <source>
        <dbReference type="PROSITE" id="PS50173"/>
    </source>
</evidence>
<dbReference type="CDD" id="cd03586">
    <property type="entry name" value="PolY_Pol_IV_kappa"/>
    <property type="match status" value="1"/>
</dbReference>
<dbReference type="NCBIfam" id="NF002677">
    <property type="entry name" value="PRK02406.1"/>
    <property type="match status" value="1"/>
</dbReference>
<dbReference type="PANTHER" id="PTHR11076:SF33">
    <property type="entry name" value="DNA POLYMERASE KAPPA"/>
    <property type="match status" value="1"/>
</dbReference>
<dbReference type="InterPro" id="IPR050116">
    <property type="entry name" value="DNA_polymerase-Y"/>
</dbReference>
<evidence type="ECO:0000256" key="9">
    <source>
        <dbReference type="ARBA" id="ARBA00022763"/>
    </source>
</evidence>
<dbReference type="Gene3D" id="3.30.1490.100">
    <property type="entry name" value="DNA polymerase, Y-family, little finger domain"/>
    <property type="match status" value="1"/>
</dbReference>
<evidence type="ECO:0000313" key="19">
    <source>
        <dbReference type="Proteomes" id="UP000216451"/>
    </source>
</evidence>
<dbReference type="GeneID" id="98295403"/>
<dbReference type="SUPFAM" id="SSF100879">
    <property type="entry name" value="Lesion bypass DNA polymerase (Y-family), little finger domain"/>
    <property type="match status" value="1"/>
</dbReference>
<dbReference type="PROSITE" id="PS50173">
    <property type="entry name" value="UMUC"/>
    <property type="match status" value="1"/>
</dbReference>
<comment type="subunit">
    <text evidence="16">Monomer.</text>
</comment>
<dbReference type="PANTHER" id="PTHR11076">
    <property type="entry name" value="DNA REPAIR POLYMERASE UMUC / TRANSFERASE FAMILY MEMBER"/>
    <property type="match status" value="1"/>
</dbReference>
<dbReference type="GO" id="GO:0006281">
    <property type="term" value="P:DNA repair"/>
    <property type="evidence" value="ECO:0007669"/>
    <property type="project" value="UniProtKB-UniRule"/>
</dbReference>
<dbReference type="Pfam" id="PF11799">
    <property type="entry name" value="IMS_C"/>
    <property type="match status" value="1"/>
</dbReference>
<dbReference type="GO" id="GO:0000287">
    <property type="term" value="F:magnesium ion binding"/>
    <property type="evidence" value="ECO:0007669"/>
    <property type="project" value="UniProtKB-UniRule"/>
</dbReference>
<comment type="subcellular location">
    <subcellularLocation>
        <location evidence="1 16">Cytoplasm</location>
    </subcellularLocation>
</comment>
<dbReference type="GO" id="GO:0006261">
    <property type="term" value="P:DNA-templated DNA replication"/>
    <property type="evidence" value="ECO:0007669"/>
    <property type="project" value="UniProtKB-UniRule"/>
</dbReference>
<keyword evidence="8 16" id="KW-0479">Metal-binding</keyword>
<evidence type="ECO:0000256" key="11">
    <source>
        <dbReference type="ARBA" id="ARBA00022932"/>
    </source>
</evidence>
<proteinExistence type="inferred from homology"/>
<comment type="caution">
    <text evidence="18">The sequence shown here is derived from an EMBL/GenBank/DDBJ whole genome shotgun (WGS) entry which is preliminary data.</text>
</comment>
<dbReference type="OrthoDB" id="9808813at2"/>
<reference evidence="18 19" key="1">
    <citation type="journal article" date="2017" name="BMC Genomics">
        <title>Comparative genomic and phylogenomic analyses of the Bifidobacteriaceae family.</title>
        <authorList>
            <person name="Lugli G.A."/>
            <person name="Milani C."/>
            <person name="Turroni F."/>
            <person name="Duranti S."/>
            <person name="Mancabelli L."/>
            <person name="Mangifesta M."/>
            <person name="Ferrario C."/>
            <person name="Modesto M."/>
            <person name="Mattarelli P."/>
            <person name="Jiri K."/>
            <person name="van Sinderen D."/>
            <person name="Ventura M."/>
        </authorList>
    </citation>
    <scope>NUCLEOTIDE SEQUENCE [LARGE SCALE GENOMIC DNA]</scope>
    <source>
        <strain evidence="18 19">LMG 28769</strain>
    </source>
</reference>
<dbReference type="GO" id="GO:0005829">
    <property type="term" value="C:cytosol"/>
    <property type="evidence" value="ECO:0007669"/>
    <property type="project" value="TreeGrafter"/>
</dbReference>
<keyword evidence="9 16" id="KW-0227">DNA damage</keyword>
<dbReference type="InterPro" id="IPR001126">
    <property type="entry name" value="UmuC"/>
</dbReference>
<evidence type="ECO:0000256" key="13">
    <source>
        <dbReference type="ARBA" id="ARBA00023204"/>
    </source>
</evidence>
<evidence type="ECO:0000256" key="14">
    <source>
        <dbReference type="ARBA" id="ARBA00025589"/>
    </source>
</evidence>
<keyword evidence="11 16" id="KW-0239">DNA-directed DNA polymerase</keyword>
<evidence type="ECO:0000256" key="15">
    <source>
        <dbReference type="ARBA" id="ARBA00049244"/>
    </source>
</evidence>
<dbReference type="Gene3D" id="3.30.70.270">
    <property type="match status" value="1"/>
</dbReference>
<accession>A0A261G8B0</accession>
<dbReference type="GO" id="GO:0003684">
    <property type="term" value="F:damaged DNA binding"/>
    <property type="evidence" value="ECO:0007669"/>
    <property type="project" value="InterPro"/>
</dbReference>
<dbReference type="InterPro" id="IPR024728">
    <property type="entry name" value="PolY_HhH_motif"/>
</dbReference>
<comment type="cofactor">
    <cofactor evidence="16">
        <name>Mg(2+)</name>
        <dbReference type="ChEBI" id="CHEBI:18420"/>
    </cofactor>
    <text evidence="16">Binds 2 magnesium ions per subunit.</text>
</comment>
<keyword evidence="7 16" id="KW-0235">DNA replication</keyword>
<evidence type="ECO:0000313" key="18">
    <source>
        <dbReference type="EMBL" id="OZG67644.1"/>
    </source>
</evidence>
<keyword evidence="10 16" id="KW-0460">Magnesium</keyword>
<dbReference type="Gene3D" id="3.40.1170.60">
    <property type="match status" value="1"/>
</dbReference>
<evidence type="ECO:0000256" key="7">
    <source>
        <dbReference type="ARBA" id="ARBA00022705"/>
    </source>
</evidence>
<dbReference type="RefSeq" id="WP_094692877.1">
    <property type="nucleotide sequence ID" value="NZ_JBDNSG010000019.1"/>
</dbReference>
<keyword evidence="19" id="KW-1185">Reference proteome</keyword>
<dbReference type="InterPro" id="IPR043128">
    <property type="entry name" value="Rev_trsase/Diguanyl_cyclase"/>
</dbReference>
<dbReference type="InterPro" id="IPR017961">
    <property type="entry name" value="DNA_pol_Y-fam_little_finger"/>
</dbReference>